<organism evidence="1 2">
    <name type="scientific">Pseudomonas helleri</name>
    <dbReference type="NCBI Taxonomy" id="1608996"/>
    <lineage>
        <taxon>Bacteria</taxon>
        <taxon>Pseudomonadati</taxon>
        <taxon>Pseudomonadota</taxon>
        <taxon>Gammaproteobacteria</taxon>
        <taxon>Pseudomonadales</taxon>
        <taxon>Pseudomonadaceae</taxon>
        <taxon>Pseudomonas</taxon>
    </lineage>
</organism>
<comment type="caution">
    <text evidence="1">The sequence shown here is derived from an EMBL/GenBank/DDBJ whole genome shotgun (WGS) entry which is preliminary data.</text>
</comment>
<name>A0A6I1WRW1_9PSED</name>
<feature type="non-terminal residue" evidence="1">
    <location>
        <position position="51"/>
    </location>
</feature>
<reference evidence="1 2" key="1">
    <citation type="submission" date="2019-10" db="EMBL/GenBank/DDBJ databases">
        <title>Evaluation of single-gene subtyping targets for Pseudomonas.</title>
        <authorList>
            <person name="Reichler S.J."/>
            <person name="Orsi R.H."/>
            <person name="Wiedmann M."/>
            <person name="Martin N.H."/>
            <person name="Murphy S.I."/>
        </authorList>
    </citation>
    <scope>NUCLEOTIDE SEQUENCE [LARGE SCALE GENOMIC DNA]</scope>
    <source>
        <strain evidence="1 2">FSL R10-1876</strain>
    </source>
</reference>
<evidence type="ECO:0000313" key="1">
    <source>
        <dbReference type="EMBL" id="MQU46331.1"/>
    </source>
</evidence>
<protein>
    <submittedName>
        <fullName evidence="1">Uncharacterized protein</fullName>
    </submittedName>
</protein>
<gene>
    <name evidence="1" type="ORF">GHO28_28185</name>
</gene>
<dbReference type="Proteomes" id="UP000466863">
    <property type="component" value="Unassembled WGS sequence"/>
</dbReference>
<proteinExistence type="predicted"/>
<evidence type="ECO:0000313" key="2">
    <source>
        <dbReference type="Proteomes" id="UP000466863"/>
    </source>
</evidence>
<accession>A0A6I1WRW1</accession>
<sequence length="51" mass="5686">MADTFPLPIIESLDAEKVLDLEELGSGPLLTYIKYDGIIEGDTLYPNWRGC</sequence>
<dbReference type="AlphaFoldDB" id="A0A6I1WRW1"/>
<dbReference type="EMBL" id="WIVV01000530">
    <property type="protein sequence ID" value="MQU46331.1"/>
    <property type="molecule type" value="Genomic_DNA"/>
</dbReference>